<dbReference type="InterPro" id="IPR001789">
    <property type="entry name" value="Sig_transdc_resp-reg_receiver"/>
</dbReference>
<keyword evidence="7" id="KW-0902">Two-component regulatory system</keyword>
<dbReference type="PROSITE" id="PS50110">
    <property type="entry name" value="RESPONSE_REGULATORY"/>
    <property type="match status" value="1"/>
</dbReference>
<dbReference type="EMBL" id="JFHE01000055">
    <property type="protein sequence ID" value="KDR26407.1"/>
    <property type="molecule type" value="Genomic_DNA"/>
</dbReference>
<keyword evidence="8" id="KW-0597">Phosphoprotein</keyword>
<comment type="caution">
    <text evidence="12">The sequence shown here is derived from an EMBL/GenBank/DDBJ whole genome shotgun (WGS) entry which is preliminary data.</text>
</comment>
<evidence type="ECO:0000256" key="5">
    <source>
        <dbReference type="ARBA" id="ARBA00022777"/>
    </source>
</evidence>
<organism evidence="12 13">
    <name type="scientific">Caballeronia grimmiae</name>
    <dbReference type="NCBI Taxonomy" id="1071679"/>
    <lineage>
        <taxon>Bacteria</taxon>
        <taxon>Pseudomonadati</taxon>
        <taxon>Pseudomonadota</taxon>
        <taxon>Betaproteobacteria</taxon>
        <taxon>Burkholderiales</taxon>
        <taxon>Burkholderiaceae</taxon>
        <taxon>Caballeronia</taxon>
    </lineage>
</organism>
<evidence type="ECO:0000313" key="12">
    <source>
        <dbReference type="EMBL" id="KDR26407.1"/>
    </source>
</evidence>
<dbReference type="GO" id="GO:0004673">
    <property type="term" value="F:protein histidine kinase activity"/>
    <property type="evidence" value="ECO:0007669"/>
    <property type="project" value="UniProtKB-EC"/>
</dbReference>
<evidence type="ECO:0000256" key="9">
    <source>
        <dbReference type="SAM" id="Phobius"/>
    </source>
</evidence>
<dbReference type="Gene3D" id="3.30.565.10">
    <property type="entry name" value="Histidine kinase-like ATPase, C-terminal domain"/>
    <property type="match status" value="1"/>
</dbReference>
<evidence type="ECO:0000256" key="6">
    <source>
        <dbReference type="ARBA" id="ARBA00022840"/>
    </source>
</evidence>
<keyword evidence="9" id="KW-0472">Membrane</keyword>
<dbReference type="CDD" id="cd12915">
    <property type="entry name" value="PDC2_DGC_like"/>
    <property type="match status" value="1"/>
</dbReference>
<dbReference type="RefSeq" id="WP_035970243.1">
    <property type="nucleotide sequence ID" value="NZ_BMEG01000003.1"/>
</dbReference>
<dbReference type="Pfam" id="PF02518">
    <property type="entry name" value="HATPase_c"/>
    <property type="match status" value="1"/>
</dbReference>
<dbReference type="AlphaFoldDB" id="A0A069NE76"/>
<reference evidence="12 13" key="1">
    <citation type="submission" date="2014-03" db="EMBL/GenBank/DDBJ databases">
        <title>Draft Genome Sequences of Four Burkholderia Strains.</title>
        <authorList>
            <person name="Liu X.Y."/>
            <person name="Li C.X."/>
            <person name="Xu J.H."/>
        </authorList>
    </citation>
    <scope>NUCLEOTIDE SEQUENCE [LARGE SCALE GENOMIC DNA]</scope>
    <source>
        <strain evidence="12 13">R27</strain>
    </source>
</reference>
<dbReference type="Pfam" id="PF00072">
    <property type="entry name" value="Response_reg"/>
    <property type="match status" value="1"/>
</dbReference>
<dbReference type="InterPro" id="IPR036890">
    <property type="entry name" value="HATPase_C_sf"/>
</dbReference>
<dbReference type="GO" id="GO:0005524">
    <property type="term" value="F:ATP binding"/>
    <property type="evidence" value="ECO:0007669"/>
    <property type="project" value="UniProtKB-KW"/>
</dbReference>
<keyword evidence="6" id="KW-0067">ATP-binding</keyword>
<keyword evidence="9" id="KW-1133">Transmembrane helix</keyword>
<sequence length="726" mass="78848">MSPLQRDAVSSGNLALPPLNFRAARRRLVGGLAASIVIPIVLVWLYASYTYHRAITEESSTLNRFAWIAEAKVTDLLDVNRQLIARADDAIGSRDALQVSRDAQYLHTVFASLVASQPQIATLSVVDSDGKLLVSSRYFPAPNVSIGGRDDFTSTRATLSRFHISLPQRGPIQGIDIVSSLSARVAHDGRFLGALVISLHRDHLVRFYQQLHAEHHAVTVGLYRDDGAILVRFPPALLPHPPATHQLLAGEFVRKPERGFSKIDSPLDGKPKLLAYRRAGPYPVYVSAGLATADIVNSWLRDDMSIVLAALLPCTFLWALIIFSLRRLRAEESSWNSWRHELSRRQAAEVAARRMQRMGALGNLVASVAHDFNNLLMVVGANMEIVRRKGYNGVKPEIDAVERASVTARALARRLMSVARRTPLRVQTVQPGQWLTETKPLIASALGSDVSLHIDAIKSSWPVAVDASEMTSALVNIAVNAKDAMPQGGSFAIRCSNITFATSQHGLTPGHYVEFACEDSGTGMVPEVYQHAFEPLFTTKQAGAGTGLGLAQVAAMAEQAGGTARIDTSVGRGTTIFFYLPRLIEDAVAKTPGPIASAAESDHARPTLLLVEDNEEVAAGLAAVIDVLGWTARHVPSGDAALGILEEGCAFDLVLSDIQMPGTYDGIRLVEWVKQRRPTQAVTLMTGYAEHLETARRLGVAVLSKPFNADDLDALLSSIRPMQTRY</sequence>
<dbReference type="GO" id="GO:0000160">
    <property type="term" value="P:phosphorelay signal transduction system"/>
    <property type="evidence" value="ECO:0007669"/>
    <property type="project" value="UniProtKB-KW"/>
</dbReference>
<dbReference type="PANTHER" id="PTHR43065:SF46">
    <property type="entry name" value="C4-DICARBOXYLATE TRANSPORT SENSOR PROTEIN DCTB"/>
    <property type="match status" value="1"/>
</dbReference>
<dbReference type="SUPFAM" id="SSF52172">
    <property type="entry name" value="CheY-like"/>
    <property type="match status" value="1"/>
</dbReference>
<dbReference type="eggNOG" id="COG0745">
    <property type="taxonomic scope" value="Bacteria"/>
</dbReference>
<dbReference type="CDD" id="cd12914">
    <property type="entry name" value="PDC1_DGC_like"/>
    <property type="match status" value="1"/>
</dbReference>
<dbReference type="OrthoDB" id="9122097at2"/>
<evidence type="ECO:0000256" key="7">
    <source>
        <dbReference type="ARBA" id="ARBA00023012"/>
    </source>
</evidence>
<feature type="domain" description="Histidine kinase" evidence="10">
    <location>
        <begin position="367"/>
        <end position="584"/>
    </location>
</feature>
<accession>A0A069NE76</accession>
<dbReference type="STRING" id="1071679.BG57_26540"/>
<dbReference type="EC" id="2.7.13.3" evidence="2"/>
<keyword evidence="3" id="KW-0808">Transferase</keyword>
<evidence type="ECO:0000256" key="8">
    <source>
        <dbReference type="PROSITE-ProRule" id="PRU00169"/>
    </source>
</evidence>
<keyword evidence="9" id="KW-0812">Transmembrane</keyword>
<dbReference type="InterPro" id="IPR003594">
    <property type="entry name" value="HATPase_dom"/>
</dbReference>
<evidence type="ECO:0000256" key="2">
    <source>
        <dbReference type="ARBA" id="ARBA00012438"/>
    </source>
</evidence>
<dbReference type="eggNOG" id="COG4191">
    <property type="taxonomic scope" value="Bacteria"/>
</dbReference>
<dbReference type="InterPro" id="IPR011006">
    <property type="entry name" value="CheY-like_superfamily"/>
</dbReference>
<feature type="domain" description="Response regulatory" evidence="11">
    <location>
        <begin position="607"/>
        <end position="720"/>
    </location>
</feature>
<feature type="modified residue" description="4-aspartylphosphate" evidence="8">
    <location>
        <position position="657"/>
    </location>
</feature>
<dbReference type="PRINTS" id="PR00344">
    <property type="entry name" value="BCTRLSENSOR"/>
</dbReference>
<dbReference type="Proteomes" id="UP000027439">
    <property type="component" value="Unassembled WGS sequence"/>
</dbReference>
<evidence type="ECO:0000259" key="10">
    <source>
        <dbReference type="PROSITE" id="PS50109"/>
    </source>
</evidence>
<dbReference type="InterPro" id="IPR004358">
    <property type="entry name" value="Sig_transdc_His_kin-like_C"/>
</dbReference>
<feature type="transmembrane region" description="Helical" evidence="9">
    <location>
        <begin position="28"/>
        <end position="47"/>
    </location>
</feature>
<dbReference type="Gene3D" id="3.40.50.2300">
    <property type="match status" value="1"/>
</dbReference>
<dbReference type="Gene3D" id="1.10.287.130">
    <property type="match status" value="1"/>
</dbReference>
<protein>
    <recommendedName>
        <fullName evidence="2">histidine kinase</fullName>
        <ecNumber evidence="2">2.7.13.3</ecNumber>
    </recommendedName>
</protein>
<comment type="catalytic activity">
    <reaction evidence="1">
        <text>ATP + protein L-histidine = ADP + protein N-phospho-L-histidine.</text>
        <dbReference type="EC" id="2.7.13.3"/>
    </reaction>
</comment>
<evidence type="ECO:0000256" key="1">
    <source>
        <dbReference type="ARBA" id="ARBA00000085"/>
    </source>
</evidence>
<gene>
    <name evidence="12" type="ORF">BG57_26540</name>
</gene>
<dbReference type="InterPro" id="IPR005467">
    <property type="entry name" value="His_kinase_dom"/>
</dbReference>
<dbReference type="PANTHER" id="PTHR43065">
    <property type="entry name" value="SENSOR HISTIDINE KINASE"/>
    <property type="match status" value="1"/>
</dbReference>
<keyword evidence="5 12" id="KW-0418">Kinase</keyword>
<name>A0A069NE76_9BURK</name>
<proteinExistence type="predicted"/>
<dbReference type="SMART" id="SM00387">
    <property type="entry name" value="HATPase_c"/>
    <property type="match status" value="1"/>
</dbReference>
<evidence type="ECO:0000256" key="3">
    <source>
        <dbReference type="ARBA" id="ARBA00022679"/>
    </source>
</evidence>
<dbReference type="SUPFAM" id="SSF55874">
    <property type="entry name" value="ATPase domain of HSP90 chaperone/DNA topoisomerase II/histidine kinase"/>
    <property type="match status" value="1"/>
</dbReference>
<evidence type="ECO:0000256" key="4">
    <source>
        <dbReference type="ARBA" id="ARBA00022741"/>
    </source>
</evidence>
<evidence type="ECO:0000313" key="13">
    <source>
        <dbReference type="Proteomes" id="UP000027439"/>
    </source>
</evidence>
<dbReference type="SMART" id="SM00448">
    <property type="entry name" value="REC"/>
    <property type="match status" value="1"/>
</dbReference>
<dbReference type="Gene3D" id="3.30.450.20">
    <property type="entry name" value="PAS domain"/>
    <property type="match status" value="2"/>
</dbReference>
<dbReference type="PROSITE" id="PS50109">
    <property type="entry name" value="HIS_KIN"/>
    <property type="match status" value="1"/>
</dbReference>
<keyword evidence="4" id="KW-0547">Nucleotide-binding</keyword>
<evidence type="ECO:0000259" key="11">
    <source>
        <dbReference type="PROSITE" id="PS50110"/>
    </source>
</evidence>